<reference evidence="2 3" key="1">
    <citation type="journal article" date="2002" name="Int. J. Syst. Evol. Microbiol.">
        <title>Sphingopyxis witflariensis sp. nov., isolated from activated sludge.</title>
        <authorList>
            <person name="Kampfer P."/>
            <person name="Witzenberger R."/>
            <person name="Denner E.B."/>
            <person name="Busse H.J."/>
            <person name="Neef A."/>
        </authorList>
    </citation>
    <scope>NUCLEOTIDE SEQUENCE [LARGE SCALE GENOMIC DNA]</scope>
    <source>
        <strain evidence="2 3">DSM 14551</strain>
    </source>
</reference>
<evidence type="ECO:0000313" key="3">
    <source>
        <dbReference type="Proteomes" id="UP000197097"/>
    </source>
</evidence>
<evidence type="ECO:0000256" key="1">
    <source>
        <dbReference type="SAM" id="MobiDB-lite"/>
    </source>
</evidence>
<feature type="compositionally biased region" description="Basic and acidic residues" evidence="1">
    <location>
        <begin position="169"/>
        <end position="184"/>
    </location>
</feature>
<organism evidence="2 3">
    <name type="scientific">Sphingopyxis witflariensis</name>
    <dbReference type="NCBI Taxonomy" id="173675"/>
    <lineage>
        <taxon>Bacteria</taxon>
        <taxon>Pseudomonadati</taxon>
        <taxon>Pseudomonadota</taxon>
        <taxon>Alphaproteobacteria</taxon>
        <taxon>Sphingomonadales</taxon>
        <taxon>Sphingomonadaceae</taxon>
        <taxon>Sphingopyxis</taxon>
    </lineage>
</organism>
<sequence>MARKAYFAAIPLRAVGDSNLTDGDLRVLASIAAFDRLSHSTGKGQGAWASHRLMSGWIDRNYSNFSATVNKMIRLGYLVREPRETDKRQHTYRVVYTDDDVLPQTEDFLRPEANNPLNNVCPDTNNFREIVCPETGEVQKVVCPAPQSSNGNITESSLEYIPQSGERYSVETGKRNSAKRRDSKIAGQSGDHFRDHLPDNIADLPVSARVACFDRAWRSIGMRWSKIRADDAEMLVAWLGKVFEEYIDQPTGQQALRLSEEIADAIADAKA</sequence>
<comment type="caution">
    <text evidence="2">The sequence shown here is derived from an EMBL/GenBank/DDBJ whole genome shotgun (WGS) entry which is preliminary data.</text>
</comment>
<feature type="region of interest" description="Disordered" evidence="1">
    <location>
        <begin position="169"/>
        <end position="192"/>
    </location>
</feature>
<keyword evidence="3" id="KW-1185">Reference proteome</keyword>
<dbReference type="AlphaFoldDB" id="A0A2D0AMY0"/>
<gene>
    <name evidence="2" type="ORF">CDQ91_14395</name>
</gene>
<name>A0A2D0AMY0_9SPHN</name>
<dbReference type="Proteomes" id="UP000197097">
    <property type="component" value="Unassembled WGS sequence"/>
</dbReference>
<evidence type="ECO:0000313" key="2">
    <source>
        <dbReference type="EMBL" id="OWQ95107.1"/>
    </source>
</evidence>
<proteinExistence type="predicted"/>
<dbReference type="EMBL" id="NISJ01000008">
    <property type="protein sequence ID" value="OWQ95107.1"/>
    <property type="molecule type" value="Genomic_DNA"/>
</dbReference>
<accession>A0A2D0AMY0</accession>
<dbReference type="OrthoDB" id="7864318at2"/>
<protein>
    <submittedName>
        <fullName evidence="2">Uncharacterized protein</fullName>
    </submittedName>
</protein>
<dbReference type="RefSeq" id="WP_088473436.1">
    <property type="nucleotide sequence ID" value="NZ_NISJ01000008.1"/>
</dbReference>